<comment type="caution">
    <text evidence="3">The sequence shown here is derived from an EMBL/GenBank/DDBJ whole genome shotgun (WGS) entry which is preliminary data.</text>
</comment>
<evidence type="ECO:0000313" key="4">
    <source>
        <dbReference type="Proteomes" id="UP000813427"/>
    </source>
</evidence>
<dbReference type="AlphaFoldDB" id="A0A8K0WI54"/>
<feature type="transmembrane region" description="Helical" evidence="2">
    <location>
        <begin position="101"/>
        <end position="121"/>
    </location>
</feature>
<evidence type="ECO:0000256" key="1">
    <source>
        <dbReference type="SAM" id="MobiDB-lite"/>
    </source>
</evidence>
<reference evidence="3" key="1">
    <citation type="journal article" date="2021" name="Nat. Commun.">
        <title>Genetic determinants of endophytism in the Arabidopsis root mycobiome.</title>
        <authorList>
            <person name="Mesny F."/>
            <person name="Miyauchi S."/>
            <person name="Thiergart T."/>
            <person name="Pickel B."/>
            <person name="Atanasova L."/>
            <person name="Karlsson M."/>
            <person name="Huettel B."/>
            <person name="Barry K.W."/>
            <person name="Haridas S."/>
            <person name="Chen C."/>
            <person name="Bauer D."/>
            <person name="Andreopoulos W."/>
            <person name="Pangilinan J."/>
            <person name="LaButti K."/>
            <person name="Riley R."/>
            <person name="Lipzen A."/>
            <person name="Clum A."/>
            <person name="Drula E."/>
            <person name="Henrissat B."/>
            <person name="Kohler A."/>
            <person name="Grigoriev I.V."/>
            <person name="Martin F.M."/>
            <person name="Hacquard S."/>
        </authorList>
    </citation>
    <scope>NUCLEOTIDE SEQUENCE</scope>
    <source>
        <strain evidence="3">MPI-SDFR-AT-0068</strain>
    </source>
</reference>
<feature type="region of interest" description="Disordered" evidence="1">
    <location>
        <begin position="1"/>
        <end position="41"/>
    </location>
</feature>
<sequence length="150" mass="16503">MTPFNDGDAAVSHFPEPTHAVAVDRSRPPNHYNSNDASCEGSGSIQHNGHNNIGTLNHDIKIGVVNNIQNINYNPPTDCPTQSSHGSKQPSEGSCEQCETLRWLLVGVLFCLVPVIAQWYFSSMKQCLEVLCKLVCLGITCLPYYVNPHH</sequence>
<keyword evidence="2" id="KW-0812">Transmembrane</keyword>
<keyword evidence="2" id="KW-1133">Transmembrane helix</keyword>
<name>A0A8K0WI54_9HYPO</name>
<evidence type="ECO:0000313" key="3">
    <source>
        <dbReference type="EMBL" id="KAH7263039.1"/>
    </source>
</evidence>
<dbReference type="EMBL" id="JAGPXF010000001">
    <property type="protein sequence ID" value="KAH7263039.1"/>
    <property type="molecule type" value="Genomic_DNA"/>
</dbReference>
<organism evidence="3 4">
    <name type="scientific">Fusarium tricinctum</name>
    <dbReference type="NCBI Taxonomy" id="61284"/>
    <lineage>
        <taxon>Eukaryota</taxon>
        <taxon>Fungi</taxon>
        <taxon>Dikarya</taxon>
        <taxon>Ascomycota</taxon>
        <taxon>Pezizomycotina</taxon>
        <taxon>Sordariomycetes</taxon>
        <taxon>Hypocreomycetidae</taxon>
        <taxon>Hypocreales</taxon>
        <taxon>Nectriaceae</taxon>
        <taxon>Fusarium</taxon>
        <taxon>Fusarium tricinctum species complex</taxon>
    </lineage>
</organism>
<dbReference type="Proteomes" id="UP000813427">
    <property type="component" value="Unassembled WGS sequence"/>
</dbReference>
<protein>
    <submittedName>
        <fullName evidence="3">Uncharacterized protein</fullName>
    </submittedName>
</protein>
<keyword evidence="2" id="KW-0472">Membrane</keyword>
<feature type="compositionally biased region" description="Polar residues" evidence="1">
    <location>
        <begin position="31"/>
        <end position="41"/>
    </location>
</feature>
<gene>
    <name evidence="3" type="ORF">BKA59DRAFT_464950</name>
</gene>
<proteinExistence type="predicted"/>
<keyword evidence="4" id="KW-1185">Reference proteome</keyword>
<accession>A0A8K0WI54</accession>
<evidence type="ECO:0000256" key="2">
    <source>
        <dbReference type="SAM" id="Phobius"/>
    </source>
</evidence>